<comment type="caution">
    <text evidence="6">The sequence shown here is derived from an EMBL/GenBank/DDBJ whole genome shotgun (WGS) entry which is preliminary data.</text>
</comment>
<evidence type="ECO:0000259" key="5">
    <source>
        <dbReference type="Pfam" id="PF04003"/>
    </source>
</evidence>
<evidence type="ECO:0000313" key="7">
    <source>
        <dbReference type="Proteomes" id="UP000652761"/>
    </source>
</evidence>
<feature type="compositionally biased region" description="Basic and acidic residues" evidence="4">
    <location>
        <begin position="135"/>
        <end position="154"/>
    </location>
</feature>
<dbReference type="OrthoDB" id="30195at2759"/>
<feature type="compositionally biased region" description="Basic and acidic residues" evidence="4">
    <location>
        <begin position="1"/>
        <end position="12"/>
    </location>
</feature>
<keyword evidence="2" id="KW-0539">Nucleus</keyword>
<comment type="similarity">
    <text evidence="3">Belongs to the UTP5 family.</text>
</comment>
<dbReference type="EMBL" id="NMUH01011022">
    <property type="protein sequence ID" value="MQM21429.1"/>
    <property type="molecule type" value="Genomic_DNA"/>
</dbReference>
<reference evidence="6" key="1">
    <citation type="submission" date="2017-07" db="EMBL/GenBank/DDBJ databases">
        <title>Taro Niue Genome Assembly and Annotation.</title>
        <authorList>
            <person name="Atibalentja N."/>
            <person name="Keating K."/>
            <person name="Fields C.J."/>
        </authorList>
    </citation>
    <scope>NUCLEOTIDE SEQUENCE</scope>
    <source>
        <strain evidence="6">Niue_2</strain>
        <tissue evidence="6">Leaf</tissue>
    </source>
</reference>
<dbReference type="PANTHER" id="PTHR44267:SF1">
    <property type="entry name" value="WD REPEAT-CONTAINING PROTEIN 43"/>
    <property type="match status" value="1"/>
</dbReference>
<proteinExistence type="inferred from homology"/>
<protein>
    <recommendedName>
        <fullName evidence="5">Small-subunit processome Utp12 domain-containing protein</fullName>
    </recommendedName>
</protein>
<organism evidence="6 7">
    <name type="scientific">Colocasia esculenta</name>
    <name type="common">Wild taro</name>
    <name type="synonym">Arum esculentum</name>
    <dbReference type="NCBI Taxonomy" id="4460"/>
    <lineage>
        <taxon>Eukaryota</taxon>
        <taxon>Viridiplantae</taxon>
        <taxon>Streptophyta</taxon>
        <taxon>Embryophyta</taxon>
        <taxon>Tracheophyta</taxon>
        <taxon>Spermatophyta</taxon>
        <taxon>Magnoliopsida</taxon>
        <taxon>Liliopsida</taxon>
        <taxon>Araceae</taxon>
        <taxon>Aroideae</taxon>
        <taxon>Colocasieae</taxon>
        <taxon>Colocasia</taxon>
    </lineage>
</organism>
<evidence type="ECO:0000256" key="1">
    <source>
        <dbReference type="ARBA" id="ARBA00004123"/>
    </source>
</evidence>
<feature type="region of interest" description="Disordered" evidence="4">
    <location>
        <begin position="95"/>
        <end position="159"/>
    </location>
</feature>
<dbReference type="InterPro" id="IPR052414">
    <property type="entry name" value="U3_snoRNA-assoc_WDR"/>
</dbReference>
<dbReference type="GO" id="GO:0005730">
    <property type="term" value="C:nucleolus"/>
    <property type="evidence" value="ECO:0007669"/>
    <property type="project" value="TreeGrafter"/>
</dbReference>
<comment type="subcellular location">
    <subcellularLocation>
        <location evidence="1">Nucleus</location>
    </subcellularLocation>
</comment>
<dbReference type="Proteomes" id="UP000652761">
    <property type="component" value="Unassembled WGS sequence"/>
</dbReference>
<evidence type="ECO:0000256" key="2">
    <source>
        <dbReference type="ARBA" id="ARBA00023242"/>
    </source>
</evidence>
<feature type="region of interest" description="Disordered" evidence="4">
    <location>
        <begin position="55"/>
        <end position="78"/>
    </location>
</feature>
<dbReference type="InterPro" id="IPR007148">
    <property type="entry name" value="SSU_processome_Utp12"/>
</dbReference>
<sequence>MTKFYRLPEGRLRSKNQQSEEEDEVGAPAVGSPLVGQPNSPDLCRTRVRLTRPETTMGPVINGSYKIPPTHPPALKQNPLRSLRKLLTATCRRSSRRAAAVLPPRLGQEGFDTMATLSGKKKSKKRSNPDPDGDLSVKKDADSEVKPGPDHEYDTNEPTMGEKLASLSLLGDVKSNEISKGEASPEMKPPSADSVYILLKQALHAEDHALLLNCLYTRDEKVITNSVSMLNPSDVLRLLDSLISMVHSRGAVLICCLPWLRSLLVHHSSSIMSQESSFSTLNSLYQLIDSRTSTFSSALQLSTCLDNIFAGIPDDEADEDSLIAPVIYEDIDSDEEAEDTMESDGENEELGAVIDSPHGSGGSDIMSDDH</sequence>
<accession>A0A843XNW6</accession>
<dbReference type="PANTHER" id="PTHR44267">
    <property type="entry name" value="WD REPEAT-CONTAINING PROTEIN 43"/>
    <property type="match status" value="1"/>
</dbReference>
<dbReference type="GO" id="GO:0000462">
    <property type="term" value="P:maturation of SSU-rRNA from tricistronic rRNA transcript (SSU-rRNA, 5.8S rRNA, LSU-rRNA)"/>
    <property type="evidence" value="ECO:0007669"/>
    <property type="project" value="TreeGrafter"/>
</dbReference>
<name>A0A843XNW6_COLES</name>
<dbReference type="Pfam" id="PF04003">
    <property type="entry name" value="Utp12"/>
    <property type="match status" value="1"/>
</dbReference>
<keyword evidence="7" id="KW-1185">Reference proteome</keyword>
<evidence type="ECO:0000256" key="4">
    <source>
        <dbReference type="SAM" id="MobiDB-lite"/>
    </source>
</evidence>
<feature type="region of interest" description="Disordered" evidence="4">
    <location>
        <begin position="1"/>
        <end position="43"/>
    </location>
</feature>
<feature type="compositionally biased region" description="Acidic residues" evidence="4">
    <location>
        <begin position="329"/>
        <end position="349"/>
    </location>
</feature>
<dbReference type="AlphaFoldDB" id="A0A843XNW6"/>
<gene>
    <name evidence="6" type="ORF">Taro_054467</name>
</gene>
<evidence type="ECO:0000313" key="6">
    <source>
        <dbReference type="EMBL" id="MQM21429.1"/>
    </source>
</evidence>
<feature type="compositionally biased region" description="Low complexity" evidence="4">
    <location>
        <begin position="95"/>
        <end position="106"/>
    </location>
</feature>
<feature type="domain" description="Small-subunit processome Utp12" evidence="5">
    <location>
        <begin position="207"/>
        <end position="305"/>
    </location>
</feature>
<evidence type="ECO:0000256" key="3">
    <source>
        <dbReference type="ARBA" id="ARBA00038335"/>
    </source>
</evidence>
<feature type="region of interest" description="Disordered" evidence="4">
    <location>
        <begin position="329"/>
        <end position="370"/>
    </location>
</feature>